<comment type="caution">
    <text evidence="1">The sequence shown here is derived from an EMBL/GenBank/DDBJ whole genome shotgun (WGS) entry which is preliminary data.</text>
</comment>
<protein>
    <submittedName>
        <fullName evidence="1">Uncharacterized protein</fullName>
    </submittedName>
</protein>
<sequence>MSIRLFYPNGQPVDNPLLIAFMRFKYLREQTYMLVKLGIKRLYIQVVQSKSLFLHPGKYQELEY</sequence>
<dbReference type="EMBL" id="NSDJ01000002">
    <property type="protein sequence ID" value="RKF66385.1"/>
    <property type="molecule type" value="Genomic_DNA"/>
</dbReference>
<organism evidence="1 2">
    <name type="scientific">Rahnella variigena</name>
    <dbReference type="NCBI Taxonomy" id="574964"/>
    <lineage>
        <taxon>Bacteria</taxon>
        <taxon>Pseudomonadati</taxon>
        <taxon>Pseudomonadota</taxon>
        <taxon>Gammaproteobacteria</taxon>
        <taxon>Enterobacterales</taxon>
        <taxon>Yersiniaceae</taxon>
        <taxon>Rahnella</taxon>
    </lineage>
</organism>
<proteinExistence type="predicted"/>
<evidence type="ECO:0000313" key="2">
    <source>
        <dbReference type="Proteomes" id="UP000284853"/>
    </source>
</evidence>
<accession>A0ABX9PPC4</accession>
<name>A0ABX9PPC4_9GAMM</name>
<evidence type="ECO:0000313" key="1">
    <source>
        <dbReference type="EMBL" id="RKF66385.1"/>
    </source>
</evidence>
<keyword evidence="2" id="KW-1185">Reference proteome</keyword>
<gene>
    <name evidence="1" type="ORF">CKQ54_23645</name>
</gene>
<dbReference type="Proteomes" id="UP000284853">
    <property type="component" value="Unassembled WGS sequence"/>
</dbReference>
<reference evidence="1 2" key="1">
    <citation type="submission" date="2017-08" db="EMBL/GenBank/DDBJ databases">
        <title>Comparative genomics of bacteria isolated from necrotic lesions of AOD affected trees.</title>
        <authorList>
            <person name="Doonan J."/>
            <person name="Denman S."/>
            <person name="Mcdonald J.E."/>
        </authorList>
    </citation>
    <scope>NUCLEOTIDE SEQUENCE [LARGE SCALE GENOMIC DNA]</scope>
    <source>
        <strain evidence="1 2">CIP 105588</strain>
    </source>
</reference>